<dbReference type="EMBL" id="JBHTGQ010000044">
    <property type="protein sequence ID" value="MFC7751465.1"/>
    <property type="molecule type" value="Genomic_DNA"/>
</dbReference>
<keyword evidence="1" id="KW-0812">Transmembrane</keyword>
<sequence>METLTIRWDVLLIILGAAVVTFIPRVLPLMLLSRIELPHWAVRWLHYVPIAVMAALIGQALFVREDPWTLENHIEWLAAIPTFLIAIRTRSLLWTVIAGVAAVMLLRGSLALLPG</sequence>
<keyword evidence="1" id="KW-0472">Membrane</keyword>
<dbReference type="Pfam" id="PF05437">
    <property type="entry name" value="AzlD"/>
    <property type="match status" value="1"/>
</dbReference>
<reference evidence="3" key="1">
    <citation type="journal article" date="2019" name="Int. J. Syst. Evol. Microbiol.">
        <title>The Global Catalogue of Microorganisms (GCM) 10K type strain sequencing project: providing services to taxonomists for standard genome sequencing and annotation.</title>
        <authorList>
            <consortium name="The Broad Institute Genomics Platform"/>
            <consortium name="The Broad Institute Genome Sequencing Center for Infectious Disease"/>
            <person name="Wu L."/>
            <person name="Ma J."/>
        </authorList>
    </citation>
    <scope>NUCLEOTIDE SEQUENCE [LARGE SCALE GENOMIC DNA]</scope>
    <source>
        <strain evidence="3">JCM 18657</strain>
    </source>
</reference>
<evidence type="ECO:0000256" key="1">
    <source>
        <dbReference type="SAM" id="Phobius"/>
    </source>
</evidence>
<protein>
    <submittedName>
        <fullName evidence="2">AzlD domain-containing protein</fullName>
    </submittedName>
</protein>
<organism evidence="2 3">
    <name type="scientific">Paenibacillus thermoaerophilus</name>
    <dbReference type="NCBI Taxonomy" id="1215385"/>
    <lineage>
        <taxon>Bacteria</taxon>
        <taxon>Bacillati</taxon>
        <taxon>Bacillota</taxon>
        <taxon>Bacilli</taxon>
        <taxon>Bacillales</taxon>
        <taxon>Paenibacillaceae</taxon>
        <taxon>Paenibacillus</taxon>
    </lineage>
</organism>
<evidence type="ECO:0000313" key="3">
    <source>
        <dbReference type="Proteomes" id="UP001596528"/>
    </source>
</evidence>
<feature type="transmembrane region" description="Helical" evidence="1">
    <location>
        <begin position="92"/>
        <end position="113"/>
    </location>
</feature>
<evidence type="ECO:0000313" key="2">
    <source>
        <dbReference type="EMBL" id="MFC7751465.1"/>
    </source>
</evidence>
<feature type="transmembrane region" description="Helical" evidence="1">
    <location>
        <begin position="44"/>
        <end position="62"/>
    </location>
</feature>
<dbReference type="Proteomes" id="UP001596528">
    <property type="component" value="Unassembled WGS sequence"/>
</dbReference>
<dbReference type="InterPro" id="IPR008407">
    <property type="entry name" value="Brnchd-chn_aa_trnsp_AzlD"/>
</dbReference>
<dbReference type="RefSeq" id="WP_138790476.1">
    <property type="nucleotide sequence ID" value="NZ_JBHTGQ010000044.1"/>
</dbReference>
<proteinExistence type="predicted"/>
<name>A0ABW2V8P0_9BACL</name>
<feature type="transmembrane region" description="Helical" evidence="1">
    <location>
        <begin position="12"/>
        <end position="32"/>
    </location>
</feature>
<gene>
    <name evidence="2" type="ORF">ACFQWB_16210</name>
</gene>
<keyword evidence="3" id="KW-1185">Reference proteome</keyword>
<accession>A0ABW2V8P0</accession>
<keyword evidence="1" id="KW-1133">Transmembrane helix</keyword>
<comment type="caution">
    <text evidence="2">The sequence shown here is derived from an EMBL/GenBank/DDBJ whole genome shotgun (WGS) entry which is preliminary data.</text>
</comment>